<gene>
    <name evidence="1" type="ORF">MLD38_031497</name>
</gene>
<dbReference type="Proteomes" id="UP001057402">
    <property type="component" value="Chromosome 9"/>
</dbReference>
<accession>A0ACB9MR46</accession>
<reference evidence="2" key="1">
    <citation type="journal article" date="2023" name="Front. Plant Sci.">
        <title>Chromosomal-level genome assembly of Melastoma candidum provides insights into trichome evolution.</title>
        <authorList>
            <person name="Zhong Y."/>
            <person name="Wu W."/>
            <person name="Sun C."/>
            <person name="Zou P."/>
            <person name="Liu Y."/>
            <person name="Dai S."/>
            <person name="Zhou R."/>
        </authorList>
    </citation>
    <scope>NUCLEOTIDE SEQUENCE [LARGE SCALE GENOMIC DNA]</scope>
</reference>
<dbReference type="EMBL" id="CM042888">
    <property type="protein sequence ID" value="KAI4326156.1"/>
    <property type="molecule type" value="Genomic_DNA"/>
</dbReference>
<name>A0ACB9MR46_9MYRT</name>
<evidence type="ECO:0000313" key="1">
    <source>
        <dbReference type="EMBL" id="KAI4326156.1"/>
    </source>
</evidence>
<organism evidence="1 2">
    <name type="scientific">Melastoma candidum</name>
    <dbReference type="NCBI Taxonomy" id="119954"/>
    <lineage>
        <taxon>Eukaryota</taxon>
        <taxon>Viridiplantae</taxon>
        <taxon>Streptophyta</taxon>
        <taxon>Embryophyta</taxon>
        <taxon>Tracheophyta</taxon>
        <taxon>Spermatophyta</taxon>
        <taxon>Magnoliopsida</taxon>
        <taxon>eudicotyledons</taxon>
        <taxon>Gunneridae</taxon>
        <taxon>Pentapetalae</taxon>
        <taxon>rosids</taxon>
        <taxon>malvids</taxon>
        <taxon>Myrtales</taxon>
        <taxon>Melastomataceae</taxon>
        <taxon>Melastomatoideae</taxon>
        <taxon>Melastomateae</taxon>
        <taxon>Melastoma</taxon>
    </lineage>
</organism>
<comment type="caution">
    <text evidence="1">The sequence shown here is derived from an EMBL/GenBank/DDBJ whole genome shotgun (WGS) entry which is preliminary data.</text>
</comment>
<proteinExistence type="predicted"/>
<protein>
    <submittedName>
        <fullName evidence="1">Uncharacterized protein</fullName>
    </submittedName>
</protein>
<keyword evidence="2" id="KW-1185">Reference proteome</keyword>
<sequence>MLPRLSLFGNEEVEVGADSRWIATVGWGRGSLLRRLSQKPRVGDLCPFPQRGRFSDEQENSTHGGLSMEVTSKASTVDGDLNDSTRTLSEKLSAALLNISAKEALVKQHAKVAEEAVSGWEKAETEVSILKKQLEAAVDRNLKLDDRIGQLDSALKECVRQLRLARDEQDQKIHEAITKRDREWELIKPNLESHVDELGDQFQAPKTRPPGTTNPEYHSKLEVIEKENQSLKCRILSVVEELEIRVLERDLSTQAAESASKQYLESMKKIAKLESECRRLRAVSRKNPLGNDFSCLSVSSAYVESYTDSQSDVGERLLALENDANRVSGLKMVEPDPGNFDSRESLISMLEPHDGQKIVGSSGEVDIMDDFLEMERLAALPDAEVGGCTSKPDHVLDQARAPDISLPSELEIMINRTAELEEQLEKKDAEKVELEMSLIQCQKQLEASRRQLEEAEVNLRECKSLLSTAEQYKEMAEADKKTVYVRAEIAESRIQTLQTRLKQKEVRSVELECMLSVAEELREAAEETAKAALAKAGLVESQMETLKDQLSQTQRRLLEHNKLLSEAEEYKRAVAERKRYGDVKLETTESQLQNAGEEIKRLLVKITLLEEELEKENASSAETMDKCRDLEEELRMLKEEADIKSKAELQLRGGNRMEHKINQEEELALAAGRFAECQKTIGSLREKLTSLALVDDFTVEPEENPGPTDEGLLTQDATEEPFQMHSREIFPFKTDVIV</sequence>
<evidence type="ECO:0000313" key="2">
    <source>
        <dbReference type="Proteomes" id="UP001057402"/>
    </source>
</evidence>